<evidence type="ECO:0000313" key="3">
    <source>
        <dbReference type="Proteomes" id="UP000777265"/>
    </source>
</evidence>
<dbReference type="PANTHER" id="PTHR42731">
    <property type="entry name" value="SLL1084 PROTEIN"/>
    <property type="match status" value="1"/>
</dbReference>
<reference evidence="2" key="1">
    <citation type="journal article" date="2020" name="Biotechnol. Biofuels">
        <title>New insights from the biogas microbiome by comprehensive genome-resolved metagenomics of nearly 1600 species originating from multiple anaerobic digesters.</title>
        <authorList>
            <person name="Campanaro S."/>
            <person name="Treu L."/>
            <person name="Rodriguez-R L.M."/>
            <person name="Kovalovszki A."/>
            <person name="Ziels R.M."/>
            <person name="Maus I."/>
            <person name="Zhu X."/>
            <person name="Kougias P.G."/>
            <person name="Basile A."/>
            <person name="Luo G."/>
            <person name="Schluter A."/>
            <person name="Konstantinidis K.T."/>
            <person name="Angelidaki I."/>
        </authorList>
    </citation>
    <scope>NUCLEOTIDE SEQUENCE</scope>
    <source>
        <strain evidence="2">AS06rmzACSIP_7</strain>
    </source>
</reference>
<reference evidence="2" key="2">
    <citation type="submission" date="2020-01" db="EMBL/GenBank/DDBJ databases">
        <authorList>
            <person name="Campanaro S."/>
        </authorList>
    </citation>
    <scope>NUCLEOTIDE SEQUENCE</scope>
    <source>
        <strain evidence="2">AS06rmzACSIP_7</strain>
    </source>
</reference>
<dbReference type="SMART" id="SM00729">
    <property type="entry name" value="Elp3"/>
    <property type="match status" value="1"/>
</dbReference>
<sequence length="545" mass="61366">MARGKSNKQSLGKNPLSSEKGAIVRKWRDRIPVCVVYPNSYYIGMSNLATHILYRTLNSIPEIVCERCFFEEDGEIRSIESRRPLAAFECIFFSLSFELDFINIPKILSRSGLTVFASERKKGHPIIIAGGMCVMANPEPVSGFIDLCIMGDIEATIPLFAERYLQKRGMEREDLIGDLASFDWVYNPKMLDVSYGADGTAEAFSPRDFSVTIRRYTGTSLGASAIVTGNTEFSDMFLLEGTRGCPSRCPFCLLGNTYPFAYDRLSGIGADVKDIGIIGGGVSFHPYLHDIIRELKETGKHVHLPSLRIDEVPLSVIELIKDEVKTLTFGIEAGSERLRRFVGKPLADNDIYNRMDAILSIKPFNLKLYFMIGLYGEERSDLEGILETVKHVKHLMVKKGAKRGVVGTITVHVSPFVPKASTPFQWLPMEGTGTLKDRVAWLKKGLAKIDNTYFTHESVKYSFIQGILARGDRRTGDLILRFSSGESYSKVMRDHPLNASFYALRHRERNELFPWDFIRGKARKERLYTILRSLISGMGSRQPHP</sequence>
<dbReference type="CDD" id="cd01335">
    <property type="entry name" value="Radical_SAM"/>
    <property type="match status" value="1"/>
</dbReference>
<dbReference type="GO" id="GO:0051536">
    <property type="term" value="F:iron-sulfur cluster binding"/>
    <property type="evidence" value="ECO:0007669"/>
    <property type="project" value="InterPro"/>
</dbReference>
<dbReference type="SFLD" id="SFLDG01082">
    <property type="entry name" value="B12-binding_domain_containing"/>
    <property type="match status" value="1"/>
</dbReference>
<dbReference type="InterPro" id="IPR058240">
    <property type="entry name" value="rSAM_sf"/>
</dbReference>
<evidence type="ECO:0000313" key="2">
    <source>
        <dbReference type="EMBL" id="NLW36731.1"/>
    </source>
</evidence>
<accession>A0A971M7V4</accession>
<dbReference type="InterPro" id="IPR007197">
    <property type="entry name" value="rSAM"/>
</dbReference>
<dbReference type="InterPro" id="IPR006638">
    <property type="entry name" value="Elp3/MiaA/NifB-like_rSAM"/>
</dbReference>
<dbReference type="PANTHER" id="PTHR42731:SF5">
    <property type="entry name" value="RADICAL SAM DOMAIN PROTEIN"/>
    <property type="match status" value="1"/>
</dbReference>
<comment type="caution">
    <text evidence="2">The sequence shown here is derived from an EMBL/GenBank/DDBJ whole genome shotgun (WGS) entry which is preliminary data.</text>
</comment>
<dbReference type="SFLD" id="SFLDS00029">
    <property type="entry name" value="Radical_SAM"/>
    <property type="match status" value="1"/>
</dbReference>
<gene>
    <name evidence="2" type="ORF">GXY80_14835</name>
</gene>
<protein>
    <submittedName>
        <fullName evidence="2">Radical SAM protein</fullName>
    </submittedName>
</protein>
<dbReference type="InterPro" id="IPR023404">
    <property type="entry name" value="rSAM_horseshoe"/>
</dbReference>
<feature type="domain" description="Elp3/MiaA/NifB-like radical SAM core" evidence="1">
    <location>
        <begin position="235"/>
        <end position="444"/>
    </location>
</feature>
<dbReference type="Proteomes" id="UP000777265">
    <property type="component" value="Unassembled WGS sequence"/>
</dbReference>
<organism evidence="2 3">
    <name type="scientific">Syntrophorhabdus aromaticivorans</name>
    <dbReference type="NCBI Taxonomy" id="328301"/>
    <lineage>
        <taxon>Bacteria</taxon>
        <taxon>Pseudomonadati</taxon>
        <taxon>Thermodesulfobacteriota</taxon>
        <taxon>Syntrophorhabdia</taxon>
        <taxon>Syntrophorhabdales</taxon>
        <taxon>Syntrophorhabdaceae</taxon>
        <taxon>Syntrophorhabdus</taxon>
    </lineage>
</organism>
<dbReference type="Pfam" id="PF19864">
    <property type="entry name" value="Radical_SAM_N2"/>
    <property type="match status" value="1"/>
</dbReference>
<dbReference type="Gene3D" id="3.80.30.20">
    <property type="entry name" value="tm_1862 like domain"/>
    <property type="match status" value="1"/>
</dbReference>
<dbReference type="GO" id="GO:0003824">
    <property type="term" value="F:catalytic activity"/>
    <property type="evidence" value="ECO:0007669"/>
    <property type="project" value="InterPro"/>
</dbReference>
<dbReference type="AlphaFoldDB" id="A0A971M7V4"/>
<dbReference type="EMBL" id="JAAYEE010000286">
    <property type="protein sequence ID" value="NLW36731.1"/>
    <property type="molecule type" value="Genomic_DNA"/>
</dbReference>
<name>A0A971M7V4_9BACT</name>
<dbReference type="InterPro" id="IPR045784">
    <property type="entry name" value="Radical_SAM_N2"/>
</dbReference>
<evidence type="ECO:0000259" key="1">
    <source>
        <dbReference type="SMART" id="SM00729"/>
    </source>
</evidence>
<dbReference type="SUPFAM" id="SSF102114">
    <property type="entry name" value="Radical SAM enzymes"/>
    <property type="match status" value="1"/>
</dbReference>
<proteinExistence type="predicted"/>